<dbReference type="RefSeq" id="XP_041406970.1">
    <property type="nucleotide sequence ID" value="XM_041551036.1"/>
</dbReference>
<dbReference type="InterPro" id="IPR001251">
    <property type="entry name" value="CRAL-TRIO_dom"/>
</dbReference>
<keyword evidence="11" id="KW-0408">Iron</keyword>
<comment type="similarity">
    <text evidence="3 16">Belongs to the SFH5 family.</text>
</comment>
<dbReference type="PANTHER" id="PTHR47669">
    <property type="entry name" value="PHOSPHATIDYLINOSITOL TRANSFER PROTEIN SFH5"/>
    <property type="match status" value="1"/>
</dbReference>
<dbReference type="Gene3D" id="3.40.525.10">
    <property type="entry name" value="CRAL-TRIO lipid binding domain"/>
    <property type="match status" value="1"/>
</dbReference>
<dbReference type="InterPro" id="IPR042938">
    <property type="entry name" value="Sfh5"/>
</dbReference>
<keyword evidence="8" id="KW-0479">Metal-binding</keyword>
<evidence type="ECO:0000256" key="14">
    <source>
        <dbReference type="ARBA" id="ARBA00024146"/>
    </source>
</evidence>
<comment type="function">
    <text evidence="15">Non-classical phosphatidylinositol (PtdIns) transfer protein (PITP), which exhibits PtdIns-binding/transfer activity in the absence of detectable PtdCho-binding/transfer activity. Regulates PtdIns(4,5)P2 homeostasis at the plasma membrane. Heme-binding protein that may play a role in organic oxidant-induced stress responses.</text>
</comment>
<evidence type="ECO:0000313" key="19">
    <source>
        <dbReference type="Proteomes" id="UP000644660"/>
    </source>
</evidence>
<dbReference type="GO" id="GO:0017157">
    <property type="term" value="P:regulation of exocytosis"/>
    <property type="evidence" value="ECO:0007669"/>
    <property type="project" value="TreeGrafter"/>
</dbReference>
<dbReference type="GO" id="GO:0005829">
    <property type="term" value="C:cytosol"/>
    <property type="evidence" value="ECO:0007669"/>
    <property type="project" value="TreeGrafter"/>
</dbReference>
<dbReference type="CDD" id="cd00170">
    <property type="entry name" value="SEC14"/>
    <property type="match status" value="1"/>
</dbReference>
<comment type="subcellular location">
    <subcellularLocation>
        <location evidence="16">Cytoplasm</location>
    </subcellularLocation>
    <subcellularLocation>
        <location evidence="2 16">Endoplasmic reticulum membrane</location>
        <topology evidence="2 16">Peripheral membrane protein</topology>
    </subcellularLocation>
    <subcellularLocation>
        <location evidence="16">Microsome membrane</location>
        <topology evidence="16">Peripheral membrane protein</topology>
    </subcellularLocation>
</comment>
<keyword evidence="9 16" id="KW-0256">Endoplasmic reticulum</keyword>
<comment type="cofactor">
    <cofactor evidence="1">
        <name>heme b</name>
        <dbReference type="ChEBI" id="CHEBI:60344"/>
    </cofactor>
</comment>
<evidence type="ECO:0000256" key="15">
    <source>
        <dbReference type="ARBA" id="ARBA00024180"/>
    </source>
</evidence>
<evidence type="ECO:0000259" key="17">
    <source>
        <dbReference type="PROSITE" id="PS50191"/>
    </source>
</evidence>
<evidence type="ECO:0000256" key="12">
    <source>
        <dbReference type="ARBA" id="ARBA00023055"/>
    </source>
</evidence>
<dbReference type="GO" id="GO:0005789">
    <property type="term" value="C:endoplasmic reticulum membrane"/>
    <property type="evidence" value="ECO:0007669"/>
    <property type="project" value="UniProtKB-SubCell"/>
</dbReference>
<keyword evidence="13 16" id="KW-0472">Membrane</keyword>
<feature type="domain" description="CRAL-TRIO" evidence="17">
    <location>
        <begin position="141"/>
        <end position="264"/>
    </location>
</feature>
<dbReference type="GO" id="GO:0046872">
    <property type="term" value="F:metal ion binding"/>
    <property type="evidence" value="ECO:0007669"/>
    <property type="project" value="UniProtKB-KW"/>
</dbReference>
<keyword evidence="6 16" id="KW-0963">Cytoplasm</keyword>
<keyword evidence="12 16" id="KW-0445">Lipid transport</keyword>
<gene>
    <name evidence="18" type="ORF">KABA2_05S08998</name>
</gene>
<dbReference type="SUPFAM" id="SSF52087">
    <property type="entry name" value="CRAL/TRIO domain"/>
    <property type="match status" value="1"/>
</dbReference>
<evidence type="ECO:0000256" key="6">
    <source>
        <dbReference type="ARBA" id="ARBA00022490"/>
    </source>
</evidence>
<dbReference type="AlphaFoldDB" id="A0A8H2VGQ7"/>
<dbReference type="SMART" id="SM00516">
    <property type="entry name" value="SEC14"/>
    <property type="match status" value="1"/>
</dbReference>
<dbReference type="GO" id="GO:0008526">
    <property type="term" value="F:phosphatidylinositol transfer activity"/>
    <property type="evidence" value="ECO:0007669"/>
    <property type="project" value="UniProtKB-UniRule"/>
</dbReference>
<protein>
    <recommendedName>
        <fullName evidence="4 16">Phosphatidylinositol transfer protein SFH5</fullName>
        <shortName evidence="16">PITP SFH5</shortName>
    </recommendedName>
</protein>
<evidence type="ECO:0000256" key="11">
    <source>
        <dbReference type="ARBA" id="ARBA00023004"/>
    </source>
</evidence>
<comment type="catalytic activity">
    <reaction evidence="14">
        <text>a 1,2-diacyl-sn-glycero-3-phospho-(1D-myo-inositol)(in) = a 1,2-diacyl-sn-glycero-3-phospho-(1D-myo-inositol)(out)</text>
        <dbReference type="Rhea" id="RHEA:38691"/>
        <dbReference type="ChEBI" id="CHEBI:57880"/>
    </reaction>
    <physiologicalReaction direction="left-to-right" evidence="14">
        <dbReference type="Rhea" id="RHEA:38692"/>
    </physiologicalReaction>
</comment>
<evidence type="ECO:0000256" key="10">
    <source>
        <dbReference type="ARBA" id="ARBA00022848"/>
    </source>
</evidence>
<dbReference type="Proteomes" id="UP000644660">
    <property type="component" value="Unassembled WGS sequence"/>
</dbReference>
<evidence type="ECO:0000256" key="13">
    <source>
        <dbReference type="ARBA" id="ARBA00023136"/>
    </source>
</evidence>
<reference evidence="18 19" key="1">
    <citation type="submission" date="2020-05" db="EMBL/GenBank/DDBJ databases">
        <authorList>
            <person name="Casaregola S."/>
            <person name="Devillers H."/>
            <person name="Grondin C."/>
        </authorList>
    </citation>
    <scope>NUCLEOTIDE SEQUENCE [LARGE SCALE GENOMIC DNA]</scope>
    <source>
        <strain evidence="18 19">CLIB 1767</strain>
    </source>
</reference>
<dbReference type="EMBL" id="CAEFZW010000005">
    <property type="protein sequence ID" value="CAB4255126.1"/>
    <property type="molecule type" value="Genomic_DNA"/>
</dbReference>
<dbReference type="GO" id="GO:0043001">
    <property type="term" value="P:Golgi to plasma membrane protein transport"/>
    <property type="evidence" value="ECO:0007669"/>
    <property type="project" value="TreeGrafter"/>
</dbReference>
<evidence type="ECO:0000256" key="5">
    <source>
        <dbReference type="ARBA" id="ARBA00022448"/>
    </source>
</evidence>
<evidence type="ECO:0000256" key="4">
    <source>
        <dbReference type="ARBA" id="ARBA00018320"/>
    </source>
</evidence>
<evidence type="ECO:0000256" key="3">
    <source>
        <dbReference type="ARBA" id="ARBA00006667"/>
    </source>
</evidence>
<keyword evidence="7" id="KW-0349">Heme</keyword>
<organism evidence="18 19">
    <name type="scientific">Maudiozyma barnettii</name>
    <dbReference type="NCBI Taxonomy" id="61262"/>
    <lineage>
        <taxon>Eukaryota</taxon>
        <taxon>Fungi</taxon>
        <taxon>Dikarya</taxon>
        <taxon>Ascomycota</taxon>
        <taxon>Saccharomycotina</taxon>
        <taxon>Saccharomycetes</taxon>
        <taxon>Saccharomycetales</taxon>
        <taxon>Saccharomycetaceae</taxon>
        <taxon>Maudiozyma</taxon>
    </lineage>
</organism>
<dbReference type="GO" id="GO:0005886">
    <property type="term" value="C:plasma membrane"/>
    <property type="evidence" value="ECO:0007669"/>
    <property type="project" value="TreeGrafter"/>
</dbReference>
<keyword evidence="19" id="KW-1185">Reference proteome</keyword>
<evidence type="ECO:0000256" key="16">
    <source>
        <dbReference type="RuleBase" id="RU367059"/>
    </source>
</evidence>
<dbReference type="PROSITE" id="PS50191">
    <property type="entry name" value="CRAL_TRIO"/>
    <property type="match status" value="1"/>
</dbReference>
<dbReference type="PANTHER" id="PTHR47669:SF1">
    <property type="entry name" value="PHOSPHATIDYLINOSITOL TRANSFER PROTEIN SFH5"/>
    <property type="match status" value="1"/>
</dbReference>
<proteinExistence type="inferred from homology"/>
<evidence type="ECO:0000256" key="1">
    <source>
        <dbReference type="ARBA" id="ARBA00001970"/>
    </source>
</evidence>
<keyword evidence="10 16" id="KW-0492">Microsome</keyword>
<sequence length="291" mass="34361">MKFDTKESEAVFEKVITHLPELIESKCKGYDEIYGYKIIPGNDENLIQFYDEDIANAIIFKFCKGYNFQYSIIIEKIKNVLIWRRDFNPLSAAYKEVHDPELVEVGLLTHYPNEESNKKIVTWNIYGKLVKKKHLFKEANKFLRYRIGLMERSIRLVDFTDDNNNYMAQVHDYKGTSVWKMDSDMKRCVKDIIAIFQDYYPELLSAKYFVYVPTFLGWVYDIIKKFVDESTRKKFVVLNDGKKLGKYITYCPAVPYGGKDKKSLQEQNIAEIRPGKYAQYLLEKQIIEEVD</sequence>
<evidence type="ECO:0000256" key="8">
    <source>
        <dbReference type="ARBA" id="ARBA00022723"/>
    </source>
</evidence>
<dbReference type="GeneID" id="64858159"/>
<evidence type="ECO:0000256" key="7">
    <source>
        <dbReference type="ARBA" id="ARBA00022617"/>
    </source>
</evidence>
<name>A0A8H2VGQ7_9SACH</name>
<accession>A0A8H2VGQ7</accession>
<dbReference type="OrthoDB" id="75724at2759"/>
<dbReference type="GO" id="GO:0032541">
    <property type="term" value="C:cortical endoplasmic reticulum"/>
    <property type="evidence" value="ECO:0007669"/>
    <property type="project" value="TreeGrafter"/>
</dbReference>
<dbReference type="Pfam" id="PF00650">
    <property type="entry name" value="CRAL_TRIO"/>
    <property type="match status" value="1"/>
</dbReference>
<evidence type="ECO:0000313" key="18">
    <source>
        <dbReference type="EMBL" id="CAB4255126.1"/>
    </source>
</evidence>
<keyword evidence="5 16" id="KW-0813">Transport</keyword>
<dbReference type="InterPro" id="IPR036865">
    <property type="entry name" value="CRAL-TRIO_dom_sf"/>
</dbReference>
<evidence type="ECO:0000256" key="9">
    <source>
        <dbReference type="ARBA" id="ARBA00022824"/>
    </source>
</evidence>
<comment type="caution">
    <text evidence="18">The sequence shown here is derived from an EMBL/GenBank/DDBJ whole genome shotgun (WGS) entry which is preliminary data.</text>
</comment>
<evidence type="ECO:0000256" key="2">
    <source>
        <dbReference type="ARBA" id="ARBA00004406"/>
    </source>
</evidence>